<keyword evidence="1" id="KW-0479">Metal-binding</keyword>
<dbReference type="GO" id="GO:0043565">
    <property type="term" value="F:sequence-specific DNA binding"/>
    <property type="evidence" value="ECO:0007669"/>
    <property type="project" value="InterPro"/>
</dbReference>
<accession>A0A395T0D4</accession>
<dbReference type="InterPro" id="IPR013088">
    <property type="entry name" value="Znf_NHR/GATA"/>
</dbReference>
<evidence type="ECO:0000256" key="1">
    <source>
        <dbReference type="PROSITE-ProRule" id="PRU00094"/>
    </source>
</evidence>
<sequence>MISFSQRDPAHVETSNFFQRPGVKHSDNTDQKNKIRTILEDAYALQKLAQSCDIDRFMNKAPTTDDCDLSAISTLAGNITQALDEIVRCAPREQPTKNVETNPKHSRSPIAKTGSPKRCYNCGVTETPRWRRLSPGCPRLCNFCSLVGSKRATRKRSESKGTSISTRFSWPS</sequence>
<gene>
    <name evidence="4" type="ORF">FLONG3_3924</name>
</gene>
<feature type="region of interest" description="Disordered" evidence="2">
    <location>
        <begin position="93"/>
        <end position="114"/>
    </location>
</feature>
<dbReference type="Gene3D" id="3.30.50.10">
    <property type="entry name" value="Erythroid Transcription Factor GATA-1, subunit A"/>
    <property type="match status" value="1"/>
</dbReference>
<comment type="caution">
    <text evidence="4">The sequence shown here is derived from an EMBL/GenBank/DDBJ whole genome shotgun (WGS) entry which is preliminary data.</text>
</comment>
<evidence type="ECO:0000256" key="2">
    <source>
        <dbReference type="SAM" id="MobiDB-lite"/>
    </source>
</evidence>
<protein>
    <submittedName>
        <fullName evidence="4">Transcription factor</fullName>
    </submittedName>
</protein>
<proteinExistence type="predicted"/>
<dbReference type="GO" id="GO:0006355">
    <property type="term" value="P:regulation of DNA-templated transcription"/>
    <property type="evidence" value="ECO:0007669"/>
    <property type="project" value="InterPro"/>
</dbReference>
<keyword evidence="5" id="KW-1185">Reference proteome</keyword>
<keyword evidence="1" id="KW-0863">Zinc-finger</keyword>
<dbReference type="CDD" id="cd00202">
    <property type="entry name" value="ZnF_GATA"/>
    <property type="match status" value="1"/>
</dbReference>
<dbReference type="EMBL" id="PXOG01000081">
    <property type="protein sequence ID" value="RGP77967.1"/>
    <property type="molecule type" value="Genomic_DNA"/>
</dbReference>
<reference evidence="4 5" key="1">
    <citation type="journal article" date="2018" name="PLoS Pathog.">
        <title>Evolution of structural diversity of trichothecenes, a family of toxins produced by plant pathogenic and entomopathogenic fungi.</title>
        <authorList>
            <person name="Proctor R.H."/>
            <person name="McCormick S.P."/>
            <person name="Kim H.S."/>
            <person name="Cardoza R.E."/>
            <person name="Stanley A.M."/>
            <person name="Lindo L."/>
            <person name="Kelly A."/>
            <person name="Brown D.W."/>
            <person name="Lee T."/>
            <person name="Vaughan M.M."/>
            <person name="Alexander N.J."/>
            <person name="Busman M."/>
            <person name="Gutierrez S."/>
        </authorList>
    </citation>
    <scope>NUCLEOTIDE SEQUENCE [LARGE SCALE GENOMIC DNA]</scope>
    <source>
        <strain evidence="4 5">NRRL 20695</strain>
    </source>
</reference>
<evidence type="ECO:0000259" key="3">
    <source>
        <dbReference type="PROSITE" id="PS50114"/>
    </source>
</evidence>
<evidence type="ECO:0000313" key="5">
    <source>
        <dbReference type="Proteomes" id="UP000266234"/>
    </source>
</evidence>
<name>A0A395T0D4_9HYPO</name>
<dbReference type="AlphaFoldDB" id="A0A395T0D4"/>
<dbReference type="PROSITE" id="PS50114">
    <property type="entry name" value="GATA_ZN_FINGER_2"/>
    <property type="match status" value="1"/>
</dbReference>
<dbReference type="SMART" id="SM00401">
    <property type="entry name" value="ZnF_GATA"/>
    <property type="match status" value="1"/>
</dbReference>
<dbReference type="InterPro" id="IPR000679">
    <property type="entry name" value="Znf_GATA"/>
</dbReference>
<dbReference type="SUPFAM" id="SSF57716">
    <property type="entry name" value="Glucocorticoid receptor-like (DNA-binding domain)"/>
    <property type="match status" value="1"/>
</dbReference>
<dbReference type="GO" id="GO:0008270">
    <property type="term" value="F:zinc ion binding"/>
    <property type="evidence" value="ECO:0007669"/>
    <property type="project" value="UniProtKB-KW"/>
</dbReference>
<dbReference type="Proteomes" id="UP000266234">
    <property type="component" value="Unassembled WGS sequence"/>
</dbReference>
<dbReference type="OrthoDB" id="515401at2759"/>
<evidence type="ECO:0000313" key="4">
    <source>
        <dbReference type="EMBL" id="RGP77967.1"/>
    </source>
</evidence>
<organism evidence="4 5">
    <name type="scientific">Fusarium longipes</name>
    <dbReference type="NCBI Taxonomy" id="694270"/>
    <lineage>
        <taxon>Eukaryota</taxon>
        <taxon>Fungi</taxon>
        <taxon>Dikarya</taxon>
        <taxon>Ascomycota</taxon>
        <taxon>Pezizomycotina</taxon>
        <taxon>Sordariomycetes</taxon>
        <taxon>Hypocreomycetidae</taxon>
        <taxon>Hypocreales</taxon>
        <taxon>Nectriaceae</taxon>
        <taxon>Fusarium</taxon>
    </lineage>
</organism>
<keyword evidence="1" id="KW-0862">Zinc</keyword>
<feature type="domain" description="GATA-type" evidence="3">
    <location>
        <begin position="113"/>
        <end position="167"/>
    </location>
</feature>
<dbReference type="Pfam" id="PF00320">
    <property type="entry name" value="GATA"/>
    <property type="match status" value="1"/>
</dbReference>